<keyword evidence="12" id="KW-1185">Reference proteome</keyword>
<dbReference type="GO" id="GO:0003700">
    <property type="term" value="F:DNA-binding transcription factor activity"/>
    <property type="evidence" value="ECO:0007669"/>
    <property type="project" value="InterPro"/>
</dbReference>
<dbReference type="InterPro" id="IPR051758">
    <property type="entry name" value="ERF/AP2-like"/>
</dbReference>
<evidence type="ECO:0000313" key="12">
    <source>
        <dbReference type="Proteomes" id="UP000504604"/>
    </source>
</evidence>
<dbReference type="GO" id="GO:0009873">
    <property type="term" value="P:ethylene-activated signaling pathway"/>
    <property type="evidence" value="ECO:0007669"/>
    <property type="project" value="UniProtKB-KW"/>
</dbReference>
<keyword evidence="6" id="KW-0010">Activator</keyword>
<keyword evidence="7" id="KW-0804">Transcription</keyword>
<dbReference type="SUPFAM" id="SSF54171">
    <property type="entry name" value="DNA-binding domain"/>
    <property type="match status" value="1"/>
</dbReference>
<feature type="domain" description="AP2/ERF" evidence="11">
    <location>
        <begin position="172"/>
        <end position="229"/>
    </location>
</feature>
<dbReference type="InterPro" id="IPR016177">
    <property type="entry name" value="DNA-bd_dom_sf"/>
</dbReference>
<evidence type="ECO:0000256" key="9">
    <source>
        <dbReference type="ARBA" id="ARBA00024343"/>
    </source>
</evidence>
<dbReference type="CDD" id="cd00018">
    <property type="entry name" value="AP2"/>
    <property type="match status" value="1"/>
</dbReference>
<keyword evidence="8" id="KW-0539">Nucleus</keyword>
<feature type="compositionally biased region" description="Low complexity" evidence="10">
    <location>
        <begin position="311"/>
        <end position="327"/>
    </location>
</feature>
<dbReference type="GO" id="GO:0006952">
    <property type="term" value="P:defense response"/>
    <property type="evidence" value="ECO:0007669"/>
    <property type="project" value="UniProtKB-KW"/>
</dbReference>
<keyword evidence="4" id="KW-0805">Transcription regulation</keyword>
<organism evidence="12 13">
    <name type="scientific">Sesamum indicum</name>
    <name type="common">Oriental sesame</name>
    <name type="synonym">Sesamum orientale</name>
    <dbReference type="NCBI Taxonomy" id="4182"/>
    <lineage>
        <taxon>Eukaryota</taxon>
        <taxon>Viridiplantae</taxon>
        <taxon>Streptophyta</taxon>
        <taxon>Embryophyta</taxon>
        <taxon>Tracheophyta</taxon>
        <taxon>Spermatophyta</taxon>
        <taxon>Magnoliopsida</taxon>
        <taxon>eudicotyledons</taxon>
        <taxon>Gunneridae</taxon>
        <taxon>Pentapetalae</taxon>
        <taxon>asterids</taxon>
        <taxon>lamiids</taxon>
        <taxon>Lamiales</taxon>
        <taxon>Pedaliaceae</taxon>
        <taxon>Sesamum</taxon>
    </lineage>
</organism>
<evidence type="ECO:0000259" key="11">
    <source>
        <dbReference type="PROSITE" id="PS51032"/>
    </source>
</evidence>
<dbReference type="RefSeq" id="XP_011097593.1">
    <property type="nucleotide sequence ID" value="XM_011099291.2"/>
</dbReference>
<dbReference type="InterPro" id="IPR036955">
    <property type="entry name" value="AP2/ERF_dom_sf"/>
</dbReference>
<dbReference type="KEGG" id="sind:105176475"/>
<protein>
    <submittedName>
        <fullName evidence="13">Ethylene-responsive transcription factor RAP2-4</fullName>
    </submittedName>
</protein>
<dbReference type="OrthoDB" id="663856at2759"/>
<accession>A0A6I9U9F3</accession>
<dbReference type="InParanoid" id="A0A6I9U9F3"/>
<evidence type="ECO:0000256" key="2">
    <source>
        <dbReference type="ARBA" id="ARBA00022745"/>
    </source>
</evidence>
<evidence type="ECO:0000256" key="3">
    <source>
        <dbReference type="ARBA" id="ARBA00022821"/>
    </source>
</evidence>
<proteinExistence type="inferred from homology"/>
<keyword evidence="3" id="KW-0611">Plant defense</keyword>
<dbReference type="PROSITE" id="PS51032">
    <property type="entry name" value="AP2_ERF"/>
    <property type="match status" value="1"/>
</dbReference>
<comment type="similarity">
    <text evidence="9">Belongs to the AP2/ERF transcription factor family. ERF subfamily.</text>
</comment>
<keyword evidence="5" id="KW-0238">DNA-binding</keyword>
<dbReference type="FunFam" id="3.30.730.10:FF:000001">
    <property type="entry name" value="Ethylene-responsive transcription factor 2"/>
    <property type="match status" value="1"/>
</dbReference>
<dbReference type="AlphaFoldDB" id="A0A6I9U9F3"/>
<reference evidence="13" key="1">
    <citation type="submission" date="2025-08" db="UniProtKB">
        <authorList>
            <consortium name="RefSeq"/>
        </authorList>
    </citation>
    <scope>IDENTIFICATION</scope>
</reference>
<dbReference type="PRINTS" id="PR00367">
    <property type="entry name" value="ETHRSPELEMNT"/>
</dbReference>
<evidence type="ECO:0000256" key="1">
    <source>
        <dbReference type="ARBA" id="ARBA00004123"/>
    </source>
</evidence>
<dbReference type="SMART" id="SM00380">
    <property type="entry name" value="AP2"/>
    <property type="match status" value="1"/>
</dbReference>
<evidence type="ECO:0000256" key="10">
    <source>
        <dbReference type="SAM" id="MobiDB-lite"/>
    </source>
</evidence>
<evidence type="ECO:0000313" key="13">
    <source>
        <dbReference type="RefSeq" id="XP_011097593.1"/>
    </source>
</evidence>
<evidence type="ECO:0000256" key="8">
    <source>
        <dbReference type="ARBA" id="ARBA00023242"/>
    </source>
</evidence>
<name>A0A6I9U9F3_SESIN</name>
<gene>
    <name evidence="13" type="primary">LOC105176475</name>
</gene>
<feature type="region of interest" description="Disordered" evidence="10">
    <location>
        <begin position="29"/>
        <end position="63"/>
    </location>
</feature>
<sequence>MAAAIDIYGSCSFSTDPFREELMQALQPFMKSASPSSSSTSLSTSPSPSHPSPSSSSSSSDYFSFPSSCDQPNMYTGFSSVPSRTQIFSPGFSSFSQLGDEQTVSTIGLNQLTPSQILQIQAQFHLQQQQLQQQQSYKFSQLQHQGNSFSSFLGPKPVLMKQPGTPSKPGKLYRGVRQRHWGKWVAEIRLPKNRTRLWLGTFDTAEDAALAYDKAAYKLRGEFARLNFPHLRHQLCRDSSDFKPLHSSVDAKLQAICQNLANSQKQGKNSGEEPCSVSKQEHEIKKSSVPKIESSSDDSSNDGFKETVKVESSISSSASPSPSEEASWTGSASPESDITLLDFHEPSFDGFDNFLLQKYPSVEIDWAAL</sequence>
<feature type="region of interest" description="Disordered" evidence="10">
    <location>
        <begin position="263"/>
        <end position="335"/>
    </location>
</feature>
<dbReference type="Pfam" id="PF00847">
    <property type="entry name" value="AP2"/>
    <property type="match status" value="1"/>
</dbReference>
<dbReference type="Proteomes" id="UP000504604">
    <property type="component" value="Linkage group LG13"/>
</dbReference>
<evidence type="ECO:0000256" key="6">
    <source>
        <dbReference type="ARBA" id="ARBA00023159"/>
    </source>
</evidence>
<dbReference type="PANTHER" id="PTHR31657">
    <property type="entry name" value="ETHYLENE-RESPONSIVE TRANSCRIPTION FACTOR ERF061"/>
    <property type="match status" value="1"/>
</dbReference>
<dbReference type="GeneID" id="105176475"/>
<evidence type="ECO:0000256" key="4">
    <source>
        <dbReference type="ARBA" id="ARBA00023015"/>
    </source>
</evidence>
<dbReference type="GO" id="GO:0000976">
    <property type="term" value="F:transcription cis-regulatory region binding"/>
    <property type="evidence" value="ECO:0007669"/>
    <property type="project" value="UniProtKB-ARBA"/>
</dbReference>
<dbReference type="Gene3D" id="3.30.730.10">
    <property type="entry name" value="AP2/ERF domain"/>
    <property type="match status" value="1"/>
</dbReference>
<dbReference type="PANTHER" id="PTHR31657:SF78">
    <property type="entry name" value="ETHYLENE-RESPONSIVE TRANSCRIPTION FACTOR ERF060"/>
    <property type="match status" value="1"/>
</dbReference>
<evidence type="ECO:0000256" key="7">
    <source>
        <dbReference type="ARBA" id="ARBA00023163"/>
    </source>
</evidence>
<keyword evidence="2" id="KW-0936">Ethylene signaling pathway</keyword>
<comment type="subcellular location">
    <subcellularLocation>
        <location evidence="1">Nucleus</location>
    </subcellularLocation>
</comment>
<feature type="compositionally biased region" description="Low complexity" evidence="10">
    <location>
        <begin position="32"/>
        <end position="63"/>
    </location>
</feature>
<evidence type="ECO:0000256" key="5">
    <source>
        <dbReference type="ARBA" id="ARBA00023125"/>
    </source>
</evidence>
<dbReference type="InterPro" id="IPR001471">
    <property type="entry name" value="AP2/ERF_dom"/>
</dbReference>
<dbReference type="GO" id="GO:0005634">
    <property type="term" value="C:nucleus"/>
    <property type="evidence" value="ECO:0007669"/>
    <property type="project" value="UniProtKB-SubCell"/>
</dbReference>
<dbReference type="Gramene" id="SIN_1004332.t">
    <property type="protein sequence ID" value="SIN_1004332.t.cds1"/>
    <property type="gene ID" value="SIN_1004332"/>
</dbReference>